<dbReference type="InterPro" id="IPR032710">
    <property type="entry name" value="NTF2-like_dom_sf"/>
</dbReference>
<name>A0A022QQU7_ERYGU</name>
<organism evidence="4 5">
    <name type="scientific">Erythranthe guttata</name>
    <name type="common">Yellow monkey flower</name>
    <name type="synonym">Mimulus guttatus</name>
    <dbReference type="NCBI Taxonomy" id="4155"/>
    <lineage>
        <taxon>Eukaryota</taxon>
        <taxon>Viridiplantae</taxon>
        <taxon>Streptophyta</taxon>
        <taxon>Embryophyta</taxon>
        <taxon>Tracheophyta</taxon>
        <taxon>Spermatophyta</taxon>
        <taxon>Magnoliopsida</taxon>
        <taxon>eudicotyledons</taxon>
        <taxon>Gunneridae</taxon>
        <taxon>Pentapetalae</taxon>
        <taxon>asterids</taxon>
        <taxon>lamiids</taxon>
        <taxon>Lamiales</taxon>
        <taxon>Phrymaceae</taxon>
        <taxon>Erythranthe</taxon>
    </lineage>
</organism>
<evidence type="ECO:0000259" key="3">
    <source>
        <dbReference type="PROSITE" id="PS50177"/>
    </source>
</evidence>
<evidence type="ECO:0000313" key="4">
    <source>
        <dbReference type="EMBL" id="EYU28870.1"/>
    </source>
</evidence>
<dbReference type="eggNOG" id="KOG0116">
    <property type="taxonomic scope" value="Eukaryota"/>
</dbReference>
<dbReference type="Pfam" id="PF02136">
    <property type="entry name" value="NTF2"/>
    <property type="match status" value="1"/>
</dbReference>
<evidence type="ECO:0000313" key="5">
    <source>
        <dbReference type="Proteomes" id="UP000030748"/>
    </source>
</evidence>
<dbReference type="InterPro" id="IPR039539">
    <property type="entry name" value="Ras_GTPase_bind_prot"/>
</dbReference>
<dbReference type="PANTHER" id="PTHR10693">
    <property type="entry name" value="RAS GTPASE-ACTIVATING PROTEIN-BINDING PROTEIN"/>
    <property type="match status" value="1"/>
</dbReference>
<dbReference type="SUPFAM" id="SSF54427">
    <property type="entry name" value="NTF2-like"/>
    <property type="match status" value="1"/>
</dbReference>
<proteinExistence type="predicted"/>
<dbReference type="EMBL" id="KI631311">
    <property type="protein sequence ID" value="EYU28870.1"/>
    <property type="molecule type" value="Genomic_DNA"/>
</dbReference>
<dbReference type="InterPro" id="IPR018222">
    <property type="entry name" value="Nuclear_transport_factor_2_euk"/>
</dbReference>
<sequence>MADAINTEVVAEAFIMQYYAILHQSPDNVHKFYQEESVLSWPSSDGAVTPVTTFSGIQEKIMSSDCKGCSAEVKTVDSQDSVDGGIIVAVTGSLNRADDSKTSFSQTFFLAKIETGFFVLNDILRFFNHAPSVESAACVENGKVEEVVIPVSKDTVGKDAPKSEKAPSVAAPASTTTPKISYASMVAKEARPVSPKKAVTVASTVNNKQQVDGGLKVASTPSGDVPKAPAPSNKPNPKSPPPQPRGNYVPNTGAYPEGNRFLIFFNMTSLAKRCKSLSN</sequence>
<evidence type="ECO:0000256" key="2">
    <source>
        <dbReference type="SAM" id="MobiDB-lite"/>
    </source>
</evidence>
<evidence type="ECO:0000256" key="1">
    <source>
        <dbReference type="ARBA" id="ARBA00022884"/>
    </source>
</evidence>
<dbReference type="CDD" id="cd00780">
    <property type="entry name" value="NTF2"/>
    <property type="match status" value="1"/>
</dbReference>
<protein>
    <recommendedName>
        <fullName evidence="3">NTF2 domain-containing protein</fullName>
    </recommendedName>
</protein>
<keyword evidence="1" id="KW-0694">RNA-binding</keyword>
<dbReference type="STRING" id="4155.A0A022QQU7"/>
<dbReference type="PROSITE" id="PS50177">
    <property type="entry name" value="NTF2_DOMAIN"/>
    <property type="match status" value="1"/>
</dbReference>
<feature type="region of interest" description="Disordered" evidence="2">
    <location>
        <begin position="210"/>
        <end position="253"/>
    </location>
</feature>
<accession>A0A022QQU7</accession>
<feature type="compositionally biased region" description="Pro residues" evidence="2">
    <location>
        <begin position="228"/>
        <end position="244"/>
    </location>
</feature>
<dbReference type="GO" id="GO:0005829">
    <property type="term" value="C:cytosol"/>
    <property type="evidence" value="ECO:0000318"/>
    <property type="project" value="GO_Central"/>
</dbReference>
<dbReference type="PANTHER" id="PTHR10693:SF20">
    <property type="entry name" value="AT27578P"/>
    <property type="match status" value="1"/>
</dbReference>
<gene>
    <name evidence="4" type="ORF">MIMGU_mgv1a011506mg</name>
</gene>
<dbReference type="Proteomes" id="UP000030748">
    <property type="component" value="Unassembled WGS sequence"/>
</dbReference>
<keyword evidence="5" id="KW-1185">Reference proteome</keyword>
<feature type="domain" description="NTF2" evidence="3">
    <location>
        <begin position="10"/>
        <end position="126"/>
    </location>
</feature>
<dbReference type="InterPro" id="IPR002075">
    <property type="entry name" value="NTF2_dom"/>
</dbReference>
<dbReference type="GO" id="GO:0003729">
    <property type="term" value="F:mRNA binding"/>
    <property type="evidence" value="ECO:0000318"/>
    <property type="project" value="GO_Central"/>
</dbReference>
<dbReference type="FunFam" id="3.10.450.50:FF:000003">
    <property type="entry name" value="Nuclear transport factor 2 family protein"/>
    <property type="match status" value="1"/>
</dbReference>
<reference evidence="4 5" key="1">
    <citation type="journal article" date="2013" name="Proc. Natl. Acad. Sci. U.S.A.">
        <title>Fine-scale variation in meiotic recombination in Mimulus inferred from population shotgun sequencing.</title>
        <authorList>
            <person name="Hellsten U."/>
            <person name="Wright K.M."/>
            <person name="Jenkins J."/>
            <person name="Shu S."/>
            <person name="Yuan Y."/>
            <person name="Wessler S.R."/>
            <person name="Schmutz J."/>
            <person name="Willis J.H."/>
            <person name="Rokhsar D.S."/>
        </authorList>
    </citation>
    <scope>NUCLEOTIDE SEQUENCE [LARGE SCALE GENOMIC DNA]</scope>
    <source>
        <strain evidence="5">cv. DUN x IM62</strain>
    </source>
</reference>
<dbReference type="Gene3D" id="3.10.450.50">
    <property type="match status" value="1"/>
</dbReference>
<dbReference type="AlphaFoldDB" id="A0A022QQU7"/>